<comment type="caution">
    <text evidence="1">The sequence shown here is derived from an EMBL/GenBank/DDBJ whole genome shotgun (WGS) entry which is preliminary data.</text>
</comment>
<dbReference type="Proteomes" id="UP000740926">
    <property type="component" value="Unassembled WGS sequence"/>
</dbReference>
<protein>
    <submittedName>
        <fullName evidence="1">Uncharacterized protein</fullName>
    </submittedName>
</protein>
<evidence type="ECO:0000313" key="1">
    <source>
        <dbReference type="EMBL" id="KAG1538721.1"/>
    </source>
</evidence>
<accession>A0A9P6Y3T6</accession>
<sequence>MPAAQFARRYRAPLSDAGRGTRRMVDEHQRRRDQPAQVGQRCLHLLFAIAAAVQWLAAAEVPLGDDQLLAFLRAGRDDQRGVLAGRHIEFHAVELDHLRDIGARLQQRGISVVAGDRGVAGATVVGVDHPAQAEGPGLCRGVAAAVGRVATTHGHGRRGSAVPVHAPFAVHMVVAGQPLAASVVCRRCRRRGRECRGRRCEQRQHYKILHGFTSEKRTDDARTLAGPHAAGAWMPA</sequence>
<evidence type="ECO:0000313" key="2">
    <source>
        <dbReference type="Proteomes" id="UP000740926"/>
    </source>
</evidence>
<proteinExistence type="predicted"/>
<dbReference type="EMBL" id="JAANIU010007180">
    <property type="protein sequence ID" value="KAG1538721.1"/>
    <property type="molecule type" value="Genomic_DNA"/>
</dbReference>
<name>A0A9P6Y3T6_9FUNG</name>
<dbReference type="AlphaFoldDB" id="A0A9P6Y3T6"/>
<organism evidence="1 2">
    <name type="scientific">Rhizopus delemar</name>
    <dbReference type="NCBI Taxonomy" id="936053"/>
    <lineage>
        <taxon>Eukaryota</taxon>
        <taxon>Fungi</taxon>
        <taxon>Fungi incertae sedis</taxon>
        <taxon>Mucoromycota</taxon>
        <taxon>Mucoromycotina</taxon>
        <taxon>Mucoromycetes</taxon>
        <taxon>Mucorales</taxon>
        <taxon>Mucorineae</taxon>
        <taxon>Rhizopodaceae</taxon>
        <taxon>Rhizopus</taxon>
    </lineage>
</organism>
<reference evidence="1 2" key="1">
    <citation type="journal article" date="2020" name="Microb. Genom.">
        <title>Genetic diversity of clinical and environmental Mucorales isolates obtained from an investigation of mucormycosis cases among solid organ transplant recipients.</title>
        <authorList>
            <person name="Nguyen M.H."/>
            <person name="Kaul D."/>
            <person name="Muto C."/>
            <person name="Cheng S.J."/>
            <person name="Richter R.A."/>
            <person name="Bruno V.M."/>
            <person name="Liu G."/>
            <person name="Beyhan S."/>
            <person name="Sundermann A.J."/>
            <person name="Mounaud S."/>
            <person name="Pasculle A.W."/>
            <person name="Nierman W.C."/>
            <person name="Driscoll E."/>
            <person name="Cumbie R."/>
            <person name="Clancy C.J."/>
            <person name="Dupont C.L."/>
        </authorList>
    </citation>
    <scope>NUCLEOTIDE SEQUENCE [LARGE SCALE GENOMIC DNA]</scope>
    <source>
        <strain evidence="1 2">GL24</strain>
    </source>
</reference>
<gene>
    <name evidence="1" type="ORF">G6F50_014624</name>
</gene>
<keyword evidence="2" id="KW-1185">Reference proteome</keyword>